<evidence type="ECO:0000256" key="5">
    <source>
        <dbReference type="ARBA" id="ARBA00023239"/>
    </source>
</evidence>
<comment type="pathway">
    <text evidence="1 8">Amine and polyamine biosynthesis; ectoine biosynthesis; L-ectoine from L-aspartate 4-semialdehyde: step 3/3.</text>
</comment>
<dbReference type="SUPFAM" id="SSF51182">
    <property type="entry name" value="RmlC-like cupins"/>
    <property type="match status" value="1"/>
</dbReference>
<dbReference type="EMBL" id="JACWFH010000012">
    <property type="protein sequence ID" value="MBY0097527.1"/>
    <property type="molecule type" value="Genomic_DNA"/>
</dbReference>
<reference evidence="9 10" key="1">
    <citation type="submission" date="2020-07" db="EMBL/GenBank/DDBJ databases">
        <title>Fungal Genomes of the International Space Station.</title>
        <authorList>
            <person name="Seuylemezian A."/>
            <person name="Singh N.K."/>
            <person name="Wood J."/>
            <person name="Venkateswaran K."/>
        </authorList>
    </citation>
    <scope>NUCLEOTIDE SEQUENCE [LARGE SCALE GENOMIC DNA]</scope>
    <source>
        <strain evidence="9 10">PL-B2</strain>
    </source>
</reference>
<evidence type="ECO:0000256" key="6">
    <source>
        <dbReference type="ARBA" id="ARBA00033271"/>
    </source>
</evidence>
<keyword evidence="5 8" id="KW-0456">Lyase</keyword>
<comment type="function">
    <text evidence="8">Catalyzes the circularization of gamma-N-acetyl-alpha,gamma-diaminobutyric acid (ADABA) to ectoine (1,4,5,6-tetrahydro-2-methyl-4-pyrimidine carboxylic acid), which is an excellent osmoprotectant.</text>
</comment>
<accession>A0ABS7K5H3</accession>
<evidence type="ECO:0000256" key="7">
    <source>
        <dbReference type="ARBA" id="ARBA00048714"/>
    </source>
</evidence>
<protein>
    <recommendedName>
        <fullName evidence="4 8">L-ectoine synthase</fullName>
        <ecNumber evidence="3 8">4.2.1.108</ecNumber>
    </recommendedName>
    <alternativeName>
        <fullName evidence="6 8">N-acetyldiaminobutyrate dehydratase</fullName>
    </alternativeName>
</protein>
<dbReference type="InterPro" id="IPR014710">
    <property type="entry name" value="RmlC-like_jellyroll"/>
</dbReference>
<evidence type="ECO:0000313" key="9">
    <source>
        <dbReference type="EMBL" id="MBY0097527.1"/>
    </source>
</evidence>
<dbReference type="InterPro" id="IPR010462">
    <property type="entry name" value="Ectoine_synth"/>
</dbReference>
<dbReference type="PANTHER" id="PTHR39289:SF1">
    <property type="entry name" value="L-ECTOINE SYNTHASE"/>
    <property type="match status" value="1"/>
</dbReference>
<evidence type="ECO:0000256" key="3">
    <source>
        <dbReference type="ARBA" id="ARBA00013192"/>
    </source>
</evidence>
<sequence length="133" mass="14995">MIVKNLDEVIGSEDHVKGETWESRRIILKDAGMGFSVHDTIIYEGTESMFWYKYHQEAVYCIEGEGEIEDLGTGKIHPIKPGTLYALVGHEKHLLRATKGNMRMVCVFNPPCTGKETHDEEGAYALPKEEANL</sequence>
<dbReference type="Proteomes" id="UP000769780">
    <property type="component" value="Unassembled WGS sequence"/>
</dbReference>
<name>A0ABS7K5H3_9BACI</name>
<dbReference type="NCBIfam" id="NF009806">
    <property type="entry name" value="PRK13290.1"/>
    <property type="match status" value="1"/>
</dbReference>
<dbReference type="EC" id="4.2.1.108" evidence="3 8"/>
<comment type="catalytic activity">
    <reaction evidence="7 8">
        <text>(2S)-4-acetamido-2-aminobutanoate = L-ectoine + H2O</text>
        <dbReference type="Rhea" id="RHEA:17281"/>
        <dbReference type="ChEBI" id="CHEBI:15377"/>
        <dbReference type="ChEBI" id="CHEBI:58515"/>
        <dbReference type="ChEBI" id="CHEBI:58929"/>
        <dbReference type="EC" id="4.2.1.108"/>
    </reaction>
</comment>
<evidence type="ECO:0000256" key="1">
    <source>
        <dbReference type="ARBA" id="ARBA00005181"/>
    </source>
</evidence>
<dbReference type="PANTHER" id="PTHR39289">
    <property type="match status" value="1"/>
</dbReference>
<dbReference type="Pfam" id="PF06339">
    <property type="entry name" value="Ectoine_synth"/>
    <property type="match status" value="1"/>
</dbReference>
<dbReference type="RefSeq" id="WP_221873735.1">
    <property type="nucleotide sequence ID" value="NZ_JACWFH010000012.1"/>
</dbReference>
<comment type="similarity">
    <text evidence="2 8">Belongs to the ectoine synthase family.</text>
</comment>
<comment type="caution">
    <text evidence="9">The sequence shown here is derived from an EMBL/GenBank/DDBJ whole genome shotgun (WGS) entry which is preliminary data.</text>
</comment>
<gene>
    <name evidence="8" type="primary">ectC</name>
    <name evidence="9" type="ORF">H0185_12035</name>
</gene>
<dbReference type="CDD" id="cd06978">
    <property type="entry name" value="cupin_EctC"/>
    <property type="match status" value="1"/>
</dbReference>
<organism evidence="9 10">
    <name type="scientific">Mesobacillus maritimus</name>
    <dbReference type="NCBI Taxonomy" id="1643336"/>
    <lineage>
        <taxon>Bacteria</taxon>
        <taxon>Bacillati</taxon>
        <taxon>Bacillota</taxon>
        <taxon>Bacilli</taxon>
        <taxon>Bacillales</taxon>
        <taxon>Bacillaceae</taxon>
        <taxon>Mesobacillus</taxon>
    </lineage>
</organism>
<evidence type="ECO:0000256" key="4">
    <source>
        <dbReference type="ARBA" id="ARBA00019707"/>
    </source>
</evidence>
<proteinExistence type="inferred from homology"/>
<evidence type="ECO:0000256" key="8">
    <source>
        <dbReference type="HAMAP-Rule" id="MF_01255"/>
    </source>
</evidence>
<evidence type="ECO:0000256" key="2">
    <source>
        <dbReference type="ARBA" id="ARBA00009637"/>
    </source>
</evidence>
<dbReference type="HAMAP" id="MF_01255">
    <property type="entry name" value="Ectoine_synth"/>
    <property type="match status" value="1"/>
</dbReference>
<keyword evidence="10" id="KW-1185">Reference proteome</keyword>
<dbReference type="InterPro" id="IPR011051">
    <property type="entry name" value="RmlC_Cupin_sf"/>
</dbReference>
<evidence type="ECO:0000313" key="10">
    <source>
        <dbReference type="Proteomes" id="UP000769780"/>
    </source>
</evidence>
<dbReference type="Gene3D" id="2.60.120.10">
    <property type="entry name" value="Jelly Rolls"/>
    <property type="match status" value="1"/>
</dbReference>